<dbReference type="InterPro" id="IPR005502">
    <property type="entry name" value="Ribosyl_crysJ1"/>
</dbReference>
<comment type="cofactor">
    <cofactor evidence="1">
        <name>Mg(2+)</name>
        <dbReference type="ChEBI" id="CHEBI:18420"/>
    </cofactor>
    <text evidence="1">Binds 2 magnesium ions per subunit.</text>
</comment>
<name>A0A2K8UG19_9GAMM</name>
<dbReference type="Gene3D" id="1.10.4080.10">
    <property type="entry name" value="ADP-ribosylation/Crystallin J1"/>
    <property type="match status" value="1"/>
</dbReference>
<accession>A0A2K8UG19</accession>
<feature type="binding site" evidence="1">
    <location>
        <position position="55"/>
    </location>
    <ligand>
        <name>Mg(2+)</name>
        <dbReference type="ChEBI" id="CHEBI:18420"/>
        <label>1</label>
    </ligand>
</feature>
<dbReference type="PANTHER" id="PTHR16222">
    <property type="entry name" value="ADP-RIBOSYLGLYCOHYDROLASE"/>
    <property type="match status" value="1"/>
</dbReference>
<dbReference type="AlphaFoldDB" id="A0A2K8UG19"/>
<dbReference type="OrthoDB" id="9798107at2"/>
<evidence type="ECO:0000313" key="3">
    <source>
        <dbReference type="Proteomes" id="UP000232638"/>
    </source>
</evidence>
<feature type="binding site" evidence="1">
    <location>
        <position position="265"/>
    </location>
    <ligand>
        <name>Mg(2+)</name>
        <dbReference type="ChEBI" id="CHEBI:18420"/>
        <label>1</label>
    </ligand>
</feature>
<keyword evidence="3" id="KW-1185">Reference proteome</keyword>
<dbReference type="KEGG" id="tsy:THSYN_28600"/>
<sequence length="326" mass="34115">MNPTRLDRYRGCLLGLAAGDALGTTLEFRAPGSFEPITGIAGGGPFHLKPGDWTDDTSMALCLAESLVLCRGFDAADQMRRYVRWWREGYLSVTGACFDIGNATRGALGRFEQTGDPVAGAADPRSAGNGCIMRLAPVPMAFAGDPHQAISLAAESSRTTHGARTCLDACRYMAGILVGALRGVDKGTLLGPRYSPVPGLWEREPLCPAIDAVAAGSFKAKEPPAIRGSGYVVEALEAALWAFHRTDSFAAGALAAVNLGDDADTTGAIYGQIAGAWYGLDGIPREWRALVAQAGLILGLAESLIKSDPASASRNEGRGGSPVRPH</sequence>
<evidence type="ECO:0000313" key="2">
    <source>
        <dbReference type="EMBL" id="AUB84500.1"/>
    </source>
</evidence>
<protein>
    <submittedName>
        <fullName evidence="2">ADP-ribosylglycohydrolase</fullName>
    </submittedName>
</protein>
<dbReference type="Pfam" id="PF03747">
    <property type="entry name" value="ADP_ribosyl_GH"/>
    <property type="match status" value="1"/>
</dbReference>
<dbReference type="GO" id="GO:0046872">
    <property type="term" value="F:metal ion binding"/>
    <property type="evidence" value="ECO:0007669"/>
    <property type="project" value="UniProtKB-KW"/>
</dbReference>
<dbReference type="SUPFAM" id="SSF101478">
    <property type="entry name" value="ADP-ribosylglycohydrolase"/>
    <property type="match status" value="1"/>
</dbReference>
<dbReference type="EMBL" id="CP020370">
    <property type="protein sequence ID" value="AUB84500.1"/>
    <property type="molecule type" value="Genomic_DNA"/>
</dbReference>
<dbReference type="PANTHER" id="PTHR16222:SF12">
    <property type="entry name" value="ADP-RIBOSYLGLYCOHYDROLASE-RELATED"/>
    <property type="match status" value="1"/>
</dbReference>
<feature type="binding site" evidence="1">
    <location>
        <position position="262"/>
    </location>
    <ligand>
        <name>Mg(2+)</name>
        <dbReference type="ChEBI" id="CHEBI:18420"/>
        <label>1</label>
    </ligand>
</feature>
<dbReference type="InterPro" id="IPR050792">
    <property type="entry name" value="ADP-ribosylglycohydrolase"/>
</dbReference>
<keyword evidence="1" id="KW-0479">Metal-binding</keyword>
<dbReference type="RefSeq" id="WP_100922151.1">
    <property type="nucleotide sequence ID" value="NZ_CP020370.1"/>
</dbReference>
<dbReference type="InterPro" id="IPR036705">
    <property type="entry name" value="Ribosyl_crysJ1_sf"/>
</dbReference>
<gene>
    <name evidence="2" type="ORF">THSYN_28600</name>
</gene>
<evidence type="ECO:0000256" key="1">
    <source>
        <dbReference type="PIRSR" id="PIRSR605502-1"/>
    </source>
</evidence>
<reference evidence="2 3" key="1">
    <citation type="submission" date="2017-03" db="EMBL/GenBank/DDBJ databases">
        <title>Complete genome sequence of Candidatus 'Thiodictyon syntrophicum' sp. nov. strain Cad16T, a photolithoautotroph purple sulfur bacterium isolated from an alpine meromictic lake.</title>
        <authorList>
            <person name="Luedin S.M."/>
            <person name="Pothier J.F."/>
            <person name="Danza F."/>
            <person name="Storelli N."/>
            <person name="Wittwer M."/>
            <person name="Tonolla M."/>
        </authorList>
    </citation>
    <scope>NUCLEOTIDE SEQUENCE [LARGE SCALE GENOMIC DNA]</scope>
    <source>
        <strain evidence="2 3">Cad16T</strain>
    </source>
</reference>
<dbReference type="Proteomes" id="UP000232638">
    <property type="component" value="Chromosome"/>
</dbReference>
<feature type="binding site" evidence="1">
    <location>
        <position position="54"/>
    </location>
    <ligand>
        <name>Mg(2+)</name>
        <dbReference type="ChEBI" id="CHEBI:18420"/>
        <label>1</label>
    </ligand>
</feature>
<dbReference type="GO" id="GO:0016787">
    <property type="term" value="F:hydrolase activity"/>
    <property type="evidence" value="ECO:0007669"/>
    <property type="project" value="UniProtKB-KW"/>
</dbReference>
<keyword evidence="2" id="KW-0378">Hydrolase</keyword>
<proteinExistence type="predicted"/>
<feature type="binding site" evidence="1">
    <location>
        <position position="264"/>
    </location>
    <ligand>
        <name>Mg(2+)</name>
        <dbReference type="ChEBI" id="CHEBI:18420"/>
        <label>1</label>
    </ligand>
</feature>
<keyword evidence="1" id="KW-0460">Magnesium</keyword>
<organism evidence="2 3">
    <name type="scientific">Candidatus Thiodictyon syntrophicum</name>
    <dbReference type="NCBI Taxonomy" id="1166950"/>
    <lineage>
        <taxon>Bacteria</taxon>
        <taxon>Pseudomonadati</taxon>
        <taxon>Pseudomonadota</taxon>
        <taxon>Gammaproteobacteria</taxon>
        <taxon>Chromatiales</taxon>
        <taxon>Chromatiaceae</taxon>
        <taxon>Thiodictyon</taxon>
    </lineage>
</organism>
<feature type="binding site" evidence="1">
    <location>
        <position position="56"/>
    </location>
    <ligand>
        <name>Mg(2+)</name>
        <dbReference type="ChEBI" id="CHEBI:18420"/>
        <label>1</label>
    </ligand>
</feature>